<evidence type="ECO:0000313" key="1">
    <source>
        <dbReference type="EMBL" id="MPC15151.1"/>
    </source>
</evidence>
<dbReference type="AlphaFoldDB" id="A0A5B7D1R5"/>
<evidence type="ECO:0000313" key="2">
    <source>
        <dbReference type="Proteomes" id="UP000324222"/>
    </source>
</evidence>
<organism evidence="1 2">
    <name type="scientific">Portunus trituberculatus</name>
    <name type="common">Swimming crab</name>
    <name type="synonym">Neptunus trituberculatus</name>
    <dbReference type="NCBI Taxonomy" id="210409"/>
    <lineage>
        <taxon>Eukaryota</taxon>
        <taxon>Metazoa</taxon>
        <taxon>Ecdysozoa</taxon>
        <taxon>Arthropoda</taxon>
        <taxon>Crustacea</taxon>
        <taxon>Multicrustacea</taxon>
        <taxon>Malacostraca</taxon>
        <taxon>Eumalacostraca</taxon>
        <taxon>Eucarida</taxon>
        <taxon>Decapoda</taxon>
        <taxon>Pleocyemata</taxon>
        <taxon>Brachyura</taxon>
        <taxon>Eubrachyura</taxon>
        <taxon>Portunoidea</taxon>
        <taxon>Portunidae</taxon>
        <taxon>Portuninae</taxon>
        <taxon>Portunus</taxon>
    </lineage>
</organism>
<proteinExistence type="predicted"/>
<name>A0A5B7D1R5_PORTR</name>
<gene>
    <name evidence="1" type="ORF">E2C01_007936</name>
</gene>
<dbReference type="EMBL" id="VSRR010000405">
    <property type="protein sequence ID" value="MPC15151.1"/>
    <property type="molecule type" value="Genomic_DNA"/>
</dbReference>
<comment type="caution">
    <text evidence="1">The sequence shown here is derived from an EMBL/GenBank/DDBJ whole genome shotgun (WGS) entry which is preliminary data.</text>
</comment>
<reference evidence="1 2" key="1">
    <citation type="submission" date="2019-05" db="EMBL/GenBank/DDBJ databases">
        <title>Another draft genome of Portunus trituberculatus and its Hox gene families provides insights of decapod evolution.</title>
        <authorList>
            <person name="Jeong J.-H."/>
            <person name="Song I."/>
            <person name="Kim S."/>
            <person name="Choi T."/>
            <person name="Kim D."/>
            <person name="Ryu S."/>
            <person name="Kim W."/>
        </authorList>
    </citation>
    <scope>NUCLEOTIDE SEQUENCE [LARGE SCALE GENOMIC DNA]</scope>
    <source>
        <tissue evidence="1">Muscle</tissue>
    </source>
</reference>
<sequence>MTVTRTLSGKLRIHRGACAWRGAGLGQGSIPAQTWTAGLCVRESGAGGGRRHRGRRKGTLALDADNLFQQTFHQTVRQLNTSLMKLITKASPGALPLARQRSLRTPETA</sequence>
<protein>
    <submittedName>
        <fullName evidence="1">Uncharacterized protein</fullName>
    </submittedName>
</protein>
<accession>A0A5B7D1R5</accession>
<dbReference type="Proteomes" id="UP000324222">
    <property type="component" value="Unassembled WGS sequence"/>
</dbReference>
<keyword evidence="2" id="KW-1185">Reference proteome</keyword>